<dbReference type="PATRIC" id="fig|1227739.3.peg.1214"/>
<dbReference type="STRING" id="1227739.Hsw_0968"/>
<keyword evidence="3" id="KW-1185">Reference proteome</keyword>
<protein>
    <recommendedName>
        <fullName evidence="1">YcxB-like C-terminal domain-containing protein</fullName>
    </recommendedName>
</protein>
<proteinExistence type="predicted"/>
<name>W8EVL7_9BACT</name>
<dbReference type="AlphaFoldDB" id="W8EVL7"/>
<dbReference type="HOGENOM" id="CLU_2409287_0_0_10"/>
<feature type="domain" description="YcxB-like C-terminal" evidence="1">
    <location>
        <begin position="30"/>
        <end position="77"/>
    </location>
</feature>
<dbReference type="RefSeq" id="WP_155832847.1">
    <property type="nucleotide sequence ID" value="NZ_CP007145.1"/>
</dbReference>
<reference evidence="2 3" key="1">
    <citation type="submission" date="2014-01" db="EMBL/GenBank/DDBJ databases">
        <title>Complete genome sequence of ionizing-radiation resistance bacterium Hymenobacter swuensis DY53.</title>
        <authorList>
            <person name="Jung J.-H."/>
            <person name="Jeong S.-W."/>
            <person name="Joe M.-H."/>
            <person name="Cho y.-j."/>
            <person name="Kim M.-K."/>
            <person name="Lim S.-Y."/>
        </authorList>
    </citation>
    <scope>NUCLEOTIDE SEQUENCE [LARGE SCALE GENOMIC DNA]</scope>
    <source>
        <strain evidence="2 3">DY53</strain>
    </source>
</reference>
<evidence type="ECO:0000313" key="3">
    <source>
        <dbReference type="Proteomes" id="UP000019423"/>
    </source>
</evidence>
<dbReference type="Pfam" id="PF14317">
    <property type="entry name" value="YcxB"/>
    <property type="match status" value="1"/>
</dbReference>
<dbReference type="EMBL" id="CP007145">
    <property type="protein sequence ID" value="AHJ96563.1"/>
    <property type="molecule type" value="Genomic_DNA"/>
</dbReference>
<gene>
    <name evidence="2" type="ORF">Hsw_0968</name>
</gene>
<dbReference type="Proteomes" id="UP000019423">
    <property type="component" value="Chromosome"/>
</dbReference>
<accession>W8EVL7</accession>
<sequence length="92" mass="10664">MMGLPFLIVWSIWQQYQRSAFLQEAVTYTLDDNGVQVTAPSFHTTLDWEAIVQLRHYGNWLLLQTSAQTAFFLDMRRVQPPATPADVLGFFR</sequence>
<dbReference type="OrthoDB" id="882706at2"/>
<evidence type="ECO:0000313" key="2">
    <source>
        <dbReference type="EMBL" id="AHJ96563.1"/>
    </source>
</evidence>
<organism evidence="2 3">
    <name type="scientific">Hymenobacter swuensis DY53</name>
    <dbReference type="NCBI Taxonomy" id="1227739"/>
    <lineage>
        <taxon>Bacteria</taxon>
        <taxon>Pseudomonadati</taxon>
        <taxon>Bacteroidota</taxon>
        <taxon>Cytophagia</taxon>
        <taxon>Cytophagales</taxon>
        <taxon>Hymenobacteraceae</taxon>
        <taxon>Hymenobacter</taxon>
    </lineage>
</organism>
<dbReference type="InterPro" id="IPR025588">
    <property type="entry name" value="YcxB-like_C"/>
</dbReference>
<evidence type="ECO:0000259" key="1">
    <source>
        <dbReference type="Pfam" id="PF14317"/>
    </source>
</evidence>
<dbReference type="KEGG" id="hsw:Hsw_0968"/>